<dbReference type="EMBL" id="JAIWOZ010000003">
    <property type="protein sequence ID" value="KAH6607343.1"/>
    <property type="molecule type" value="Genomic_DNA"/>
</dbReference>
<dbReference type="PROSITE" id="PS51257">
    <property type="entry name" value="PROKAR_LIPOPROTEIN"/>
    <property type="match status" value="1"/>
</dbReference>
<gene>
    <name evidence="2" type="ORF">Trco_003656</name>
</gene>
<dbReference type="AlphaFoldDB" id="A0A9P8TWD1"/>
<comment type="caution">
    <text evidence="2">The sequence shown here is derived from an EMBL/GenBank/DDBJ whole genome shotgun (WGS) entry which is preliminary data.</text>
</comment>
<evidence type="ECO:0000313" key="3">
    <source>
        <dbReference type="Proteomes" id="UP000827724"/>
    </source>
</evidence>
<protein>
    <submittedName>
        <fullName evidence="2">Uncharacterized protein</fullName>
    </submittedName>
</protein>
<name>A0A9P8TWD1_9HYPO</name>
<evidence type="ECO:0000256" key="1">
    <source>
        <dbReference type="SAM" id="SignalP"/>
    </source>
</evidence>
<keyword evidence="3" id="KW-1185">Reference proteome</keyword>
<sequence>MKSFTTIIAATLIALPSVMGQLCVGQGAGSCQFVMEGVIGPLTDLVYYVKLYDHACNLIGSADGIDVGTAVDSRLPYTVDITSRGGVGTTTYATMNYAGHSYGKGITSYVQGDCSSNALIGCGFMRSAFPCPGF</sequence>
<feature type="signal peptide" evidence="1">
    <location>
        <begin position="1"/>
        <end position="20"/>
    </location>
</feature>
<reference evidence="2" key="1">
    <citation type="submission" date="2021-08" db="EMBL/GenBank/DDBJ databases">
        <title>Chromosome-Level Trichoderma cornu-damae using Hi-C Data.</title>
        <authorList>
            <person name="Kim C.S."/>
        </authorList>
    </citation>
    <scope>NUCLEOTIDE SEQUENCE</scope>
    <source>
        <strain evidence="2">KA19-0412C</strain>
    </source>
</reference>
<organism evidence="2 3">
    <name type="scientific">Trichoderma cornu-damae</name>
    <dbReference type="NCBI Taxonomy" id="654480"/>
    <lineage>
        <taxon>Eukaryota</taxon>
        <taxon>Fungi</taxon>
        <taxon>Dikarya</taxon>
        <taxon>Ascomycota</taxon>
        <taxon>Pezizomycotina</taxon>
        <taxon>Sordariomycetes</taxon>
        <taxon>Hypocreomycetidae</taxon>
        <taxon>Hypocreales</taxon>
        <taxon>Hypocreaceae</taxon>
        <taxon>Trichoderma</taxon>
    </lineage>
</organism>
<dbReference type="Proteomes" id="UP000827724">
    <property type="component" value="Unassembled WGS sequence"/>
</dbReference>
<keyword evidence="1" id="KW-0732">Signal</keyword>
<accession>A0A9P8TWD1</accession>
<evidence type="ECO:0000313" key="2">
    <source>
        <dbReference type="EMBL" id="KAH6607343.1"/>
    </source>
</evidence>
<dbReference type="OrthoDB" id="4399777at2759"/>
<proteinExistence type="predicted"/>
<feature type="chain" id="PRO_5040205327" evidence="1">
    <location>
        <begin position="21"/>
        <end position="134"/>
    </location>
</feature>